<dbReference type="FunFam" id="2.60.40.60:FF:000248">
    <property type="entry name" value="Protocadherin 10"/>
    <property type="match status" value="1"/>
</dbReference>
<feature type="domain" description="Cadherin" evidence="12">
    <location>
        <begin position="449"/>
        <end position="546"/>
    </location>
</feature>
<dbReference type="EMBL" id="JBBPFD010000004">
    <property type="protein sequence ID" value="KAK7929350.1"/>
    <property type="molecule type" value="Genomic_DNA"/>
</dbReference>
<keyword evidence="9" id="KW-0325">Glycoprotein</keyword>
<evidence type="ECO:0000256" key="2">
    <source>
        <dbReference type="ARBA" id="ARBA00022692"/>
    </source>
</evidence>
<dbReference type="GO" id="GO:0005509">
    <property type="term" value="F:calcium ion binding"/>
    <property type="evidence" value="ECO:0007669"/>
    <property type="project" value="UniProtKB-UniRule"/>
</dbReference>
<keyword evidence="14" id="KW-1185">Reference proteome</keyword>
<accession>A0AAW0PIQ5</accession>
<dbReference type="GO" id="GO:0007156">
    <property type="term" value="P:homophilic cell adhesion via plasma membrane adhesion molecules"/>
    <property type="evidence" value="ECO:0007669"/>
    <property type="project" value="InterPro"/>
</dbReference>
<feature type="compositionally biased region" description="Acidic residues" evidence="11">
    <location>
        <begin position="19"/>
        <end position="37"/>
    </location>
</feature>
<evidence type="ECO:0000256" key="6">
    <source>
        <dbReference type="ARBA" id="ARBA00022889"/>
    </source>
</evidence>
<dbReference type="CDD" id="cd11304">
    <property type="entry name" value="Cadherin_repeat"/>
    <property type="match status" value="4"/>
</dbReference>
<dbReference type="InterPro" id="IPR002126">
    <property type="entry name" value="Cadherin-like_dom"/>
</dbReference>
<organism evidence="13 14">
    <name type="scientific">Mugilogobius chulae</name>
    <name type="common">yellowstripe goby</name>
    <dbReference type="NCBI Taxonomy" id="88201"/>
    <lineage>
        <taxon>Eukaryota</taxon>
        <taxon>Metazoa</taxon>
        <taxon>Chordata</taxon>
        <taxon>Craniata</taxon>
        <taxon>Vertebrata</taxon>
        <taxon>Euteleostomi</taxon>
        <taxon>Actinopterygii</taxon>
        <taxon>Neopterygii</taxon>
        <taxon>Teleostei</taxon>
        <taxon>Neoteleostei</taxon>
        <taxon>Acanthomorphata</taxon>
        <taxon>Gobiaria</taxon>
        <taxon>Gobiiformes</taxon>
        <taxon>Gobioidei</taxon>
        <taxon>Gobiidae</taxon>
        <taxon>Gobionellinae</taxon>
        <taxon>Mugilogobius</taxon>
    </lineage>
</organism>
<comment type="caution">
    <text evidence="13">The sequence shown here is derived from an EMBL/GenBank/DDBJ whole genome shotgun (WGS) entry which is preliminary data.</text>
</comment>
<evidence type="ECO:0000256" key="8">
    <source>
        <dbReference type="ARBA" id="ARBA00023136"/>
    </source>
</evidence>
<dbReference type="FunFam" id="2.60.40.60:FF:000006">
    <property type="entry name" value="Protocadherin alpha 2"/>
    <property type="match status" value="1"/>
</dbReference>
<evidence type="ECO:0000256" key="10">
    <source>
        <dbReference type="PROSITE-ProRule" id="PRU00043"/>
    </source>
</evidence>
<dbReference type="PROSITE" id="PS50268">
    <property type="entry name" value="CADHERIN_2"/>
    <property type="match status" value="5"/>
</dbReference>
<dbReference type="Pfam" id="PF08266">
    <property type="entry name" value="Cadherin_2"/>
    <property type="match status" value="1"/>
</dbReference>
<evidence type="ECO:0000256" key="9">
    <source>
        <dbReference type="ARBA" id="ARBA00023180"/>
    </source>
</evidence>
<dbReference type="FunFam" id="2.60.40.60:FF:000018">
    <property type="entry name" value="Protocadherin gamma c3"/>
    <property type="match status" value="1"/>
</dbReference>
<evidence type="ECO:0000256" key="5">
    <source>
        <dbReference type="ARBA" id="ARBA00022837"/>
    </source>
</evidence>
<dbReference type="PANTHER" id="PTHR24028">
    <property type="entry name" value="CADHERIN-87A"/>
    <property type="match status" value="1"/>
</dbReference>
<keyword evidence="6" id="KW-0130">Cell adhesion</keyword>
<keyword evidence="3" id="KW-0732">Signal</keyword>
<dbReference type="Pfam" id="PF00028">
    <property type="entry name" value="Cadherin"/>
    <property type="match status" value="3"/>
</dbReference>
<evidence type="ECO:0000256" key="7">
    <source>
        <dbReference type="ARBA" id="ARBA00022989"/>
    </source>
</evidence>
<protein>
    <recommendedName>
        <fullName evidence="12">Cadherin domain-containing protein</fullName>
    </recommendedName>
</protein>
<dbReference type="PROSITE" id="PS00232">
    <property type="entry name" value="CADHERIN_1"/>
    <property type="match status" value="3"/>
</dbReference>
<dbReference type="InterPro" id="IPR020894">
    <property type="entry name" value="Cadherin_CS"/>
</dbReference>
<evidence type="ECO:0000256" key="1">
    <source>
        <dbReference type="ARBA" id="ARBA00004167"/>
    </source>
</evidence>
<feature type="domain" description="Cadherin" evidence="12">
    <location>
        <begin position="118"/>
        <end position="224"/>
    </location>
</feature>
<dbReference type="AlphaFoldDB" id="A0AAW0PIQ5"/>
<gene>
    <name evidence="13" type="ORF">WMY93_005745</name>
</gene>
<name>A0AAW0PIQ5_9GOBI</name>
<evidence type="ECO:0000256" key="11">
    <source>
        <dbReference type="SAM" id="MobiDB-lite"/>
    </source>
</evidence>
<evidence type="ECO:0000259" key="12">
    <source>
        <dbReference type="PROSITE" id="PS50268"/>
    </source>
</evidence>
<evidence type="ECO:0000256" key="3">
    <source>
        <dbReference type="ARBA" id="ARBA00022729"/>
    </source>
</evidence>
<keyword evidence="8" id="KW-0472">Membrane</keyword>
<dbReference type="SMART" id="SM00112">
    <property type="entry name" value="CA"/>
    <property type="match status" value="5"/>
</dbReference>
<dbReference type="PRINTS" id="PR00205">
    <property type="entry name" value="CADHERIN"/>
</dbReference>
<keyword evidence="2" id="KW-0812">Transmembrane</keyword>
<dbReference type="Gene3D" id="2.60.40.60">
    <property type="entry name" value="Cadherins"/>
    <property type="match status" value="5"/>
</dbReference>
<dbReference type="InterPro" id="IPR013164">
    <property type="entry name" value="Cadherin_N"/>
</dbReference>
<evidence type="ECO:0000256" key="4">
    <source>
        <dbReference type="ARBA" id="ARBA00022737"/>
    </source>
</evidence>
<evidence type="ECO:0000313" key="14">
    <source>
        <dbReference type="Proteomes" id="UP001460270"/>
    </source>
</evidence>
<feature type="region of interest" description="Disordered" evidence="11">
    <location>
        <begin position="1"/>
        <end position="40"/>
    </location>
</feature>
<comment type="subcellular location">
    <subcellularLocation>
        <location evidence="1">Membrane</location>
        <topology evidence="1">Single-pass membrane protein</topology>
    </subcellularLocation>
</comment>
<feature type="domain" description="Cadherin" evidence="12">
    <location>
        <begin position="334"/>
        <end position="441"/>
    </location>
</feature>
<dbReference type="Proteomes" id="UP001460270">
    <property type="component" value="Unassembled WGS sequence"/>
</dbReference>
<dbReference type="PANTHER" id="PTHR24028:SF0">
    <property type="entry name" value="PROTOCADHERIN-10"/>
    <property type="match status" value="1"/>
</dbReference>
<evidence type="ECO:0000313" key="13">
    <source>
        <dbReference type="EMBL" id="KAK7929350.1"/>
    </source>
</evidence>
<feature type="domain" description="Cadherin" evidence="12">
    <location>
        <begin position="225"/>
        <end position="333"/>
    </location>
</feature>
<proteinExistence type="predicted"/>
<keyword evidence="4" id="KW-0677">Repeat</keyword>
<dbReference type="FunFam" id="2.60.40.60:FF:000002">
    <property type="entry name" value="Protocadherin alpha 2"/>
    <property type="match status" value="1"/>
</dbReference>
<reference evidence="14" key="1">
    <citation type="submission" date="2024-04" db="EMBL/GenBank/DDBJ databases">
        <title>Salinicola lusitanus LLJ914,a marine bacterium isolated from the Okinawa Trough.</title>
        <authorList>
            <person name="Li J."/>
        </authorList>
    </citation>
    <scope>NUCLEOTIDE SEQUENCE [LARGE SCALE GENOMIC DNA]</scope>
</reference>
<sequence length="654" mass="72063">MDIKTFYGSKNEHGSEVPSDSEDSELEDESDSGEEWLPESGLTLSVEEDNGWRTPHNANFPDYPEWQGSLPRSEDYFKMFFSENILSVITEQSNLYALQCTVGEMLCLVLLLSIMNGAASQLQYSVPEEQEPGSVVGNIAEDLGLDITKLSARRFQTVASSRTPYLEVNLENGALVVKEKIDREEICRQTVPCFLHLEVFLENPLELFRAEIQVMDINDNPPSFPETDISVEISESAIPGTRFPVENAFDPDVGTNALNTYAITNNNYFYLDVQTQSDGNKFAELVLEKPLDREQQAVHRYVLTAVDGGVPQRTGTALLVVKVLDSNDNAPTFDQSVYSVNLRENSPVGTLVIQLNATDVDEGQNGEVVYSFSSHNAPEIKDLFSIDDRTGRIEVAGEIDYEKSNTYQIYVQAKDLGANAVPAHCKVLVKLVDVNDNTPEIGFSTVTESVSEQDAPGTVIALFSVSDRDSGENGQMSCEILGDVPFKLKSSFTNYYTIVTDGPLDRESTDSYTITVVAKDKGKPSLATSKSIKVHVSDENDNAPRFKQAVYDVYVTENNVPGAFIQGGMSVETYVSINKETGYLYALRSFDYEQLKEFSFMVQAKDSGAAELFSNATVNVIIVDQNDNAPAVIAPIGKNGRQRSTCRAPLSLGT</sequence>
<keyword evidence="5 10" id="KW-0106">Calcium</keyword>
<dbReference type="InterPro" id="IPR050174">
    <property type="entry name" value="Protocadherin/Cadherin-CA"/>
</dbReference>
<keyword evidence="7" id="KW-1133">Transmembrane helix</keyword>
<dbReference type="GO" id="GO:0009653">
    <property type="term" value="P:anatomical structure morphogenesis"/>
    <property type="evidence" value="ECO:0007669"/>
    <property type="project" value="UniProtKB-ARBA"/>
</dbReference>
<dbReference type="SUPFAM" id="SSF49313">
    <property type="entry name" value="Cadherin-like"/>
    <property type="match status" value="5"/>
</dbReference>
<feature type="domain" description="Cadherin" evidence="12">
    <location>
        <begin position="565"/>
        <end position="632"/>
    </location>
</feature>
<dbReference type="InterPro" id="IPR015919">
    <property type="entry name" value="Cadherin-like_sf"/>
</dbReference>
<dbReference type="GO" id="GO:0005886">
    <property type="term" value="C:plasma membrane"/>
    <property type="evidence" value="ECO:0007669"/>
    <property type="project" value="InterPro"/>
</dbReference>